<name>A0A931IVE6_9BURK</name>
<dbReference type="AlphaFoldDB" id="A0A931IVE6"/>
<organism evidence="1 2">
    <name type="scientific">Inhella gelatinilytica</name>
    <dbReference type="NCBI Taxonomy" id="2795030"/>
    <lineage>
        <taxon>Bacteria</taxon>
        <taxon>Pseudomonadati</taxon>
        <taxon>Pseudomonadota</taxon>
        <taxon>Betaproteobacteria</taxon>
        <taxon>Burkholderiales</taxon>
        <taxon>Sphaerotilaceae</taxon>
        <taxon>Inhella</taxon>
    </lineage>
</organism>
<evidence type="ECO:0000313" key="2">
    <source>
        <dbReference type="Proteomes" id="UP000620139"/>
    </source>
</evidence>
<dbReference type="EMBL" id="JAEDAL010000002">
    <property type="protein sequence ID" value="MBH9552266.1"/>
    <property type="molecule type" value="Genomic_DNA"/>
</dbReference>
<comment type="caution">
    <text evidence="1">The sequence shown here is derived from an EMBL/GenBank/DDBJ whole genome shotgun (WGS) entry which is preliminary data.</text>
</comment>
<accession>A0A931IVE6</accession>
<proteinExistence type="predicted"/>
<dbReference type="RefSeq" id="WP_198099891.1">
    <property type="nucleotide sequence ID" value="NZ_JAEDAL010000002.1"/>
</dbReference>
<reference evidence="1" key="1">
    <citation type="submission" date="2020-12" db="EMBL/GenBank/DDBJ databases">
        <title>The genome sequence of Inhella sp. 4Y17.</title>
        <authorList>
            <person name="Liu Y."/>
        </authorList>
    </citation>
    <scope>NUCLEOTIDE SEQUENCE</scope>
    <source>
        <strain evidence="1">4Y10</strain>
    </source>
</reference>
<dbReference type="Proteomes" id="UP000620139">
    <property type="component" value="Unassembled WGS sequence"/>
</dbReference>
<sequence>MDGQALGGRAPIASTLRARYVAERKGAHVVRVSTRARAFSSGGAELWLELLVNGQRAVFGEPILWQGGTQDIELEYELMLNPGQTVDLLAMSGCAQALPCGIELELEPAGWMAPLLPARRRVGDFLPA</sequence>
<protein>
    <submittedName>
        <fullName evidence="1">Uncharacterized protein</fullName>
    </submittedName>
</protein>
<keyword evidence="2" id="KW-1185">Reference proteome</keyword>
<gene>
    <name evidence="1" type="ORF">I7X43_05305</name>
</gene>
<evidence type="ECO:0000313" key="1">
    <source>
        <dbReference type="EMBL" id="MBH9552266.1"/>
    </source>
</evidence>